<evidence type="ECO:0000313" key="3">
    <source>
        <dbReference type="Proteomes" id="UP001597414"/>
    </source>
</evidence>
<reference evidence="3" key="1">
    <citation type="journal article" date="2019" name="Int. J. Syst. Evol. Microbiol.">
        <title>The Global Catalogue of Microorganisms (GCM) 10K type strain sequencing project: providing services to taxonomists for standard genome sequencing and annotation.</title>
        <authorList>
            <consortium name="The Broad Institute Genomics Platform"/>
            <consortium name="The Broad Institute Genome Sequencing Center for Infectious Disease"/>
            <person name="Wu L."/>
            <person name="Ma J."/>
        </authorList>
    </citation>
    <scope>NUCLEOTIDE SEQUENCE [LARGE SCALE GENOMIC DNA]</scope>
    <source>
        <strain evidence="3">KCTC 19812</strain>
    </source>
</reference>
<accession>A0ABW5B7M1</accession>
<proteinExistence type="predicted"/>
<dbReference type="Proteomes" id="UP001597414">
    <property type="component" value="Unassembled WGS sequence"/>
</dbReference>
<evidence type="ECO:0008006" key="4">
    <source>
        <dbReference type="Google" id="ProtNLM"/>
    </source>
</evidence>
<feature type="signal peptide" evidence="1">
    <location>
        <begin position="1"/>
        <end position="20"/>
    </location>
</feature>
<feature type="chain" id="PRO_5046558711" description="PorT family protein" evidence="1">
    <location>
        <begin position="21"/>
        <end position="211"/>
    </location>
</feature>
<keyword evidence="1" id="KW-0732">Signal</keyword>
<dbReference type="RefSeq" id="WP_380801076.1">
    <property type="nucleotide sequence ID" value="NZ_JBHUIV010000010.1"/>
</dbReference>
<keyword evidence="3" id="KW-1185">Reference proteome</keyword>
<dbReference type="EMBL" id="JBHUIV010000010">
    <property type="protein sequence ID" value="MFD2201171.1"/>
    <property type="molecule type" value="Genomic_DNA"/>
</dbReference>
<comment type="caution">
    <text evidence="2">The sequence shown here is derived from an EMBL/GenBank/DDBJ whole genome shotgun (WGS) entry which is preliminary data.</text>
</comment>
<evidence type="ECO:0000313" key="2">
    <source>
        <dbReference type="EMBL" id="MFD2201171.1"/>
    </source>
</evidence>
<protein>
    <recommendedName>
        <fullName evidence="4">PorT family protein</fullName>
    </recommendedName>
</protein>
<sequence>MKILNLFIFLFLTFAALNKAFPLADSVIVKENPMKIGVRFSPSFNFFDYGNLPFVGIRDDYKIGTAFGIVFDWNLSPYNNIRLEPYLELQNLVNNSTTSNLPIQTRFRNIGIGLDAIPLVLKFGGRIKPQVSFGGHIKYIFNSKHETTLDEDLIYNFSLNTNNLLVGINYGIGTYFGKRLIEIRYYQGLNEFVSNSKVPNSINQIQLILIY</sequence>
<evidence type="ECO:0000256" key="1">
    <source>
        <dbReference type="SAM" id="SignalP"/>
    </source>
</evidence>
<gene>
    <name evidence="2" type="ORF">ACFSKV_06310</name>
</gene>
<organism evidence="2 3">
    <name type="scientific">Shivajiella indica</name>
    <dbReference type="NCBI Taxonomy" id="872115"/>
    <lineage>
        <taxon>Bacteria</taxon>
        <taxon>Pseudomonadati</taxon>
        <taxon>Bacteroidota</taxon>
        <taxon>Cytophagia</taxon>
        <taxon>Cytophagales</taxon>
        <taxon>Cyclobacteriaceae</taxon>
        <taxon>Shivajiella</taxon>
    </lineage>
</organism>
<name>A0ABW5B7M1_9BACT</name>